<feature type="transmembrane region" description="Helical" evidence="1">
    <location>
        <begin position="119"/>
        <end position="139"/>
    </location>
</feature>
<dbReference type="PATRIC" id="fig|1293598.4.peg.34"/>
<dbReference type="Pfam" id="PF11391">
    <property type="entry name" value="DUF2798"/>
    <property type="match status" value="2"/>
</dbReference>
<accession>A0A0R2N269</accession>
<sequence>MPNNFKEELLFTGMMAGMMVFVMSAYNVIMAQGMSLTTAGKVLIGFPLGLLVAAIFDLAVVGPIVKGVVFTFLIKDPANTHPLKIAITISSLMVLGMVSIMTLYGLLMEGQVGWAQYGHGWIFNLIVALPLQLLIVGPISRKGLAAVQN</sequence>
<organism evidence="2 3">
    <name type="scientific">Lacticaseibacillus saniviri JCM 17471 = DSM 24301</name>
    <dbReference type="NCBI Taxonomy" id="1293598"/>
    <lineage>
        <taxon>Bacteria</taxon>
        <taxon>Bacillati</taxon>
        <taxon>Bacillota</taxon>
        <taxon>Bacilli</taxon>
        <taxon>Lactobacillales</taxon>
        <taxon>Lactobacillaceae</taxon>
        <taxon>Lacticaseibacillus</taxon>
    </lineage>
</organism>
<keyword evidence="1" id="KW-0472">Membrane</keyword>
<name>A0A0R2N269_9LACO</name>
<keyword evidence="1" id="KW-1133">Transmembrane helix</keyword>
<gene>
    <name evidence="2" type="ORF">IV56_GL000034</name>
</gene>
<protein>
    <recommendedName>
        <fullName evidence="4">Integral membrane protein</fullName>
    </recommendedName>
</protein>
<dbReference type="OrthoDB" id="7062363at2"/>
<feature type="transmembrane region" description="Helical" evidence="1">
    <location>
        <begin position="49"/>
        <end position="73"/>
    </location>
</feature>
<dbReference type="STRING" id="1293598.IV56_GL000034"/>
<evidence type="ECO:0000313" key="3">
    <source>
        <dbReference type="Proteomes" id="UP000050969"/>
    </source>
</evidence>
<evidence type="ECO:0008006" key="4">
    <source>
        <dbReference type="Google" id="ProtNLM"/>
    </source>
</evidence>
<keyword evidence="3" id="KW-1185">Reference proteome</keyword>
<dbReference type="Proteomes" id="UP000050969">
    <property type="component" value="Unassembled WGS sequence"/>
</dbReference>
<feature type="transmembrane region" description="Helical" evidence="1">
    <location>
        <begin position="9"/>
        <end position="29"/>
    </location>
</feature>
<dbReference type="InterPro" id="IPR021529">
    <property type="entry name" value="DUF2798"/>
</dbReference>
<comment type="caution">
    <text evidence="2">The sequence shown here is derived from an EMBL/GenBank/DDBJ whole genome shotgun (WGS) entry which is preliminary data.</text>
</comment>
<keyword evidence="1" id="KW-0812">Transmembrane</keyword>
<dbReference type="RefSeq" id="WP_054777087.1">
    <property type="nucleotide sequence ID" value="NZ_BBBX01000007.1"/>
</dbReference>
<dbReference type="AlphaFoldDB" id="A0A0R2N269"/>
<evidence type="ECO:0000256" key="1">
    <source>
        <dbReference type="SAM" id="Phobius"/>
    </source>
</evidence>
<feature type="transmembrane region" description="Helical" evidence="1">
    <location>
        <begin position="85"/>
        <end position="107"/>
    </location>
</feature>
<dbReference type="EMBL" id="JQCE01000001">
    <property type="protein sequence ID" value="KRO18882.1"/>
    <property type="molecule type" value="Genomic_DNA"/>
</dbReference>
<proteinExistence type="predicted"/>
<reference evidence="2 3" key="1">
    <citation type="journal article" date="2015" name="Genome Announc.">
        <title>Expanding the biotechnology potential of lactobacilli through comparative genomics of 213 strains and associated genera.</title>
        <authorList>
            <person name="Sun Z."/>
            <person name="Harris H.M."/>
            <person name="McCann A."/>
            <person name="Guo C."/>
            <person name="Argimon S."/>
            <person name="Zhang W."/>
            <person name="Yang X."/>
            <person name="Jeffery I.B."/>
            <person name="Cooney J.C."/>
            <person name="Kagawa T.F."/>
            <person name="Liu W."/>
            <person name="Song Y."/>
            <person name="Salvetti E."/>
            <person name="Wrobel A."/>
            <person name="Rasinkangas P."/>
            <person name="Parkhill J."/>
            <person name="Rea M.C."/>
            <person name="O'Sullivan O."/>
            <person name="Ritari J."/>
            <person name="Douillard F.P."/>
            <person name="Paul Ross R."/>
            <person name="Yang R."/>
            <person name="Briner A.E."/>
            <person name="Felis G.E."/>
            <person name="de Vos W.M."/>
            <person name="Barrangou R."/>
            <person name="Klaenhammer T.R."/>
            <person name="Caufield P.W."/>
            <person name="Cui Y."/>
            <person name="Zhang H."/>
            <person name="O'Toole P.W."/>
        </authorList>
    </citation>
    <scope>NUCLEOTIDE SEQUENCE [LARGE SCALE GENOMIC DNA]</scope>
    <source>
        <strain evidence="2 3">DSM 24301</strain>
    </source>
</reference>
<evidence type="ECO:0000313" key="2">
    <source>
        <dbReference type="EMBL" id="KRO18882.1"/>
    </source>
</evidence>